<evidence type="ECO:0000313" key="2">
    <source>
        <dbReference type="EMBL" id="MCO4291712.1"/>
    </source>
</evidence>
<dbReference type="PROSITE" id="PS51186">
    <property type="entry name" value="GNAT"/>
    <property type="match status" value="1"/>
</dbReference>
<dbReference type="RefSeq" id="WP_252585944.1">
    <property type="nucleotide sequence ID" value="NZ_JAMWYS010000007.1"/>
</dbReference>
<sequence length="151" mass="17335">MKKLFEFELTNPSDVSIVPLIEELSQNLKSRFDSDGKNSFQHWEENNSKFIFIGLKLNNEYIGCGAIRPISEHIGEVKRMYSKYKSIGIGSTVLAILQDEAKKAGYEQLCLETREKNIEACNFYQKHGFVRIKNYGQYKDKPQPACFGKAI</sequence>
<accession>A0A9X2JAR1</accession>
<protein>
    <submittedName>
        <fullName evidence="2">GNAT family N-acetyltransferase</fullName>
    </submittedName>
</protein>
<dbReference type="GO" id="GO:0016747">
    <property type="term" value="F:acyltransferase activity, transferring groups other than amino-acyl groups"/>
    <property type="evidence" value="ECO:0007669"/>
    <property type="project" value="InterPro"/>
</dbReference>
<feature type="domain" description="N-acetyltransferase" evidence="1">
    <location>
        <begin position="15"/>
        <end position="151"/>
    </location>
</feature>
<comment type="caution">
    <text evidence="2">The sequence shown here is derived from an EMBL/GenBank/DDBJ whole genome shotgun (WGS) entry which is preliminary data.</text>
</comment>
<dbReference type="Gene3D" id="3.40.630.30">
    <property type="match status" value="1"/>
</dbReference>
<dbReference type="SUPFAM" id="SSF55729">
    <property type="entry name" value="Acyl-CoA N-acyltransferases (Nat)"/>
    <property type="match status" value="1"/>
</dbReference>
<dbReference type="Proteomes" id="UP001155182">
    <property type="component" value="Unassembled WGS sequence"/>
</dbReference>
<dbReference type="InterPro" id="IPR016181">
    <property type="entry name" value="Acyl_CoA_acyltransferase"/>
</dbReference>
<keyword evidence="3" id="KW-1185">Reference proteome</keyword>
<organism evidence="2 3">
    <name type="scientific">Solitalea agri</name>
    <dbReference type="NCBI Taxonomy" id="2953739"/>
    <lineage>
        <taxon>Bacteria</taxon>
        <taxon>Pseudomonadati</taxon>
        <taxon>Bacteroidota</taxon>
        <taxon>Sphingobacteriia</taxon>
        <taxon>Sphingobacteriales</taxon>
        <taxon>Sphingobacteriaceae</taxon>
        <taxon>Solitalea</taxon>
    </lineage>
</organism>
<proteinExistence type="predicted"/>
<dbReference type="Pfam" id="PF00583">
    <property type="entry name" value="Acetyltransf_1"/>
    <property type="match status" value="1"/>
</dbReference>
<dbReference type="EMBL" id="JAMWYS010000007">
    <property type="protein sequence ID" value="MCO4291712.1"/>
    <property type="molecule type" value="Genomic_DNA"/>
</dbReference>
<dbReference type="InterPro" id="IPR000182">
    <property type="entry name" value="GNAT_dom"/>
</dbReference>
<dbReference type="AlphaFoldDB" id="A0A9X2JAR1"/>
<evidence type="ECO:0000259" key="1">
    <source>
        <dbReference type="PROSITE" id="PS51186"/>
    </source>
</evidence>
<name>A0A9X2JAR1_9SPHI</name>
<reference evidence="2" key="1">
    <citation type="submission" date="2022-06" db="EMBL/GenBank/DDBJ databases">
        <title>Solitalea sp. MAHUQ-68 isolated from rhizospheric soil.</title>
        <authorList>
            <person name="Huq M.A."/>
        </authorList>
    </citation>
    <scope>NUCLEOTIDE SEQUENCE</scope>
    <source>
        <strain evidence="2">MAHUQ-68</strain>
    </source>
</reference>
<evidence type="ECO:0000313" key="3">
    <source>
        <dbReference type="Proteomes" id="UP001155182"/>
    </source>
</evidence>
<gene>
    <name evidence="2" type="ORF">NF867_02410</name>
</gene>